<protein>
    <submittedName>
        <fullName evidence="1">Uncharacterized protein</fullName>
    </submittedName>
</protein>
<evidence type="ECO:0000313" key="2">
    <source>
        <dbReference type="Proteomes" id="UP001054252"/>
    </source>
</evidence>
<accession>A0AAV5LVR2</accession>
<gene>
    <name evidence="1" type="ORF">SLEP1_g48369</name>
</gene>
<dbReference type="EMBL" id="BPVZ01000144">
    <property type="protein sequence ID" value="GKV40766.1"/>
    <property type="molecule type" value="Genomic_DNA"/>
</dbReference>
<proteinExistence type="predicted"/>
<comment type="caution">
    <text evidence="1">The sequence shown here is derived from an EMBL/GenBank/DDBJ whole genome shotgun (WGS) entry which is preliminary data.</text>
</comment>
<sequence>MMVKETIGAWSRGWDPSHLIWIHLTQKALPWVFFLYFG</sequence>
<dbReference type="Proteomes" id="UP001054252">
    <property type="component" value="Unassembled WGS sequence"/>
</dbReference>
<name>A0AAV5LVR2_9ROSI</name>
<organism evidence="1 2">
    <name type="scientific">Rubroshorea leprosula</name>
    <dbReference type="NCBI Taxonomy" id="152421"/>
    <lineage>
        <taxon>Eukaryota</taxon>
        <taxon>Viridiplantae</taxon>
        <taxon>Streptophyta</taxon>
        <taxon>Embryophyta</taxon>
        <taxon>Tracheophyta</taxon>
        <taxon>Spermatophyta</taxon>
        <taxon>Magnoliopsida</taxon>
        <taxon>eudicotyledons</taxon>
        <taxon>Gunneridae</taxon>
        <taxon>Pentapetalae</taxon>
        <taxon>rosids</taxon>
        <taxon>malvids</taxon>
        <taxon>Malvales</taxon>
        <taxon>Dipterocarpaceae</taxon>
        <taxon>Rubroshorea</taxon>
    </lineage>
</organism>
<evidence type="ECO:0000313" key="1">
    <source>
        <dbReference type="EMBL" id="GKV40766.1"/>
    </source>
</evidence>
<reference evidence="1 2" key="1">
    <citation type="journal article" date="2021" name="Commun. Biol.">
        <title>The genome of Shorea leprosula (Dipterocarpaceae) highlights the ecological relevance of drought in aseasonal tropical rainforests.</title>
        <authorList>
            <person name="Ng K.K.S."/>
            <person name="Kobayashi M.J."/>
            <person name="Fawcett J.A."/>
            <person name="Hatakeyama M."/>
            <person name="Paape T."/>
            <person name="Ng C.H."/>
            <person name="Ang C.C."/>
            <person name="Tnah L.H."/>
            <person name="Lee C.T."/>
            <person name="Nishiyama T."/>
            <person name="Sese J."/>
            <person name="O'Brien M.J."/>
            <person name="Copetti D."/>
            <person name="Mohd Noor M.I."/>
            <person name="Ong R.C."/>
            <person name="Putra M."/>
            <person name="Sireger I.Z."/>
            <person name="Indrioko S."/>
            <person name="Kosugi Y."/>
            <person name="Izuno A."/>
            <person name="Isagi Y."/>
            <person name="Lee S.L."/>
            <person name="Shimizu K.K."/>
        </authorList>
    </citation>
    <scope>NUCLEOTIDE SEQUENCE [LARGE SCALE GENOMIC DNA]</scope>
    <source>
        <strain evidence="1">214</strain>
    </source>
</reference>
<keyword evidence="2" id="KW-1185">Reference proteome</keyword>
<dbReference type="AlphaFoldDB" id="A0AAV5LVR2"/>